<evidence type="ECO:0000256" key="2">
    <source>
        <dbReference type="SAM" id="SignalP"/>
    </source>
</evidence>
<sequence>MRIRTRLVLAALPVGTALLLPASAGAWPNDTGDPFTMKVDDVGCRAGRAAVTLHNQGTQPVSFDLRSDGTSTASGSIPARKTIVKQVEVRKGSRAEIEAYSVTENQPDTLIDSTFVENDCPWGHHLDRLPFRSHHAAHRLPFTGPPTDLMGKLATAGGLVVMGCILWWYGSIWPRSKP</sequence>
<dbReference type="Proteomes" id="UP001595851">
    <property type="component" value="Unassembled WGS sequence"/>
</dbReference>
<proteinExistence type="predicted"/>
<name>A0ABV8GT39_9ACTN</name>
<keyword evidence="1" id="KW-0472">Membrane</keyword>
<feature type="chain" id="PRO_5045613178" evidence="2">
    <location>
        <begin position="27"/>
        <end position="178"/>
    </location>
</feature>
<feature type="transmembrane region" description="Helical" evidence="1">
    <location>
        <begin position="149"/>
        <end position="169"/>
    </location>
</feature>
<evidence type="ECO:0000256" key="1">
    <source>
        <dbReference type="SAM" id="Phobius"/>
    </source>
</evidence>
<dbReference type="RefSeq" id="WP_379535318.1">
    <property type="nucleotide sequence ID" value="NZ_JBHSBI010000045.1"/>
</dbReference>
<feature type="signal peptide" evidence="2">
    <location>
        <begin position="1"/>
        <end position="26"/>
    </location>
</feature>
<dbReference type="EMBL" id="JBHSBI010000045">
    <property type="protein sequence ID" value="MFC4015507.1"/>
    <property type="molecule type" value="Genomic_DNA"/>
</dbReference>
<keyword evidence="2" id="KW-0732">Signal</keyword>
<gene>
    <name evidence="3" type="ORF">ACFOY2_50440</name>
</gene>
<keyword evidence="4" id="KW-1185">Reference proteome</keyword>
<evidence type="ECO:0000313" key="4">
    <source>
        <dbReference type="Proteomes" id="UP001595851"/>
    </source>
</evidence>
<reference evidence="4" key="1">
    <citation type="journal article" date="2019" name="Int. J. Syst. Evol. Microbiol.">
        <title>The Global Catalogue of Microorganisms (GCM) 10K type strain sequencing project: providing services to taxonomists for standard genome sequencing and annotation.</title>
        <authorList>
            <consortium name="The Broad Institute Genomics Platform"/>
            <consortium name="The Broad Institute Genome Sequencing Center for Infectious Disease"/>
            <person name="Wu L."/>
            <person name="Ma J."/>
        </authorList>
    </citation>
    <scope>NUCLEOTIDE SEQUENCE [LARGE SCALE GENOMIC DNA]</scope>
    <source>
        <strain evidence="4">TBRC 1276</strain>
    </source>
</reference>
<comment type="caution">
    <text evidence="3">The sequence shown here is derived from an EMBL/GenBank/DDBJ whole genome shotgun (WGS) entry which is preliminary data.</text>
</comment>
<accession>A0ABV8GT39</accession>
<protein>
    <submittedName>
        <fullName evidence="3">Uncharacterized protein</fullName>
    </submittedName>
</protein>
<evidence type="ECO:0000313" key="3">
    <source>
        <dbReference type="EMBL" id="MFC4015507.1"/>
    </source>
</evidence>
<keyword evidence="1" id="KW-1133">Transmembrane helix</keyword>
<keyword evidence="1" id="KW-0812">Transmembrane</keyword>
<organism evidence="3 4">
    <name type="scientific">Nonomuraea purpurea</name>
    <dbReference type="NCBI Taxonomy" id="1849276"/>
    <lineage>
        <taxon>Bacteria</taxon>
        <taxon>Bacillati</taxon>
        <taxon>Actinomycetota</taxon>
        <taxon>Actinomycetes</taxon>
        <taxon>Streptosporangiales</taxon>
        <taxon>Streptosporangiaceae</taxon>
        <taxon>Nonomuraea</taxon>
    </lineage>
</organism>